<evidence type="ECO:0000256" key="2">
    <source>
        <dbReference type="ARBA" id="ARBA00009142"/>
    </source>
</evidence>
<keyword evidence="4 8" id="KW-1003">Cell membrane</keyword>
<organism evidence="9 10">
    <name type="scientific">Actinacidiphila acidipaludis</name>
    <dbReference type="NCBI Taxonomy" id="2873382"/>
    <lineage>
        <taxon>Bacteria</taxon>
        <taxon>Bacillati</taxon>
        <taxon>Actinomycetota</taxon>
        <taxon>Actinomycetes</taxon>
        <taxon>Kitasatosporales</taxon>
        <taxon>Streptomycetaceae</taxon>
        <taxon>Actinacidiphila</taxon>
    </lineage>
</organism>
<gene>
    <name evidence="9" type="ORF">K7862_22530</name>
</gene>
<feature type="transmembrane region" description="Helical" evidence="8">
    <location>
        <begin position="235"/>
        <end position="254"/>
    </location>
</feature>
<feature type="transmembrane region" description="Helical" evidence="8">
    <location>
        <begin position="143"/>
        <end position="167"/>
    </location>
</feature>
<reference evidence="9 10" key="1">
    <citation type="submission" date="2021-08" db="EMBL/GenBank/DDBJ databases">
        <title>WGS of actinomycetes from Thailand.</title>
        <authorList>
            <person name="Thawai C."/>
        </authorList>
    </citation>
    <scope>NUCLEOTIDE SEQUENCE [LARGE SCALE GENOMIC DNA]</scope>
    <source>
        <strain evidence="9 10">PLK6-54</strain>
    </source>
</reference>
<dbReference type="InterPro" id="IPR052017">
    <property type="entry name" value="TSUP"/>
</dbReference>
<comment type="caution">
    <text evidence="9">The sequence shown here is derived from an EMBL/GenBank/DDBJ whole genome shotgun (WGS) entry which is preliminary data.</text>
</comment>
<evidence type="ECO:0000256" key="6">
    <source>
        <dbReference type="ARBA" id="ARBA00022989"/>
    </source>
</evidence>
<comment type="subcellular location">
    <subcellularLocation>
        <location evidence="1 8">Cell membrane</location>
        <topology evidence="1 8">Multi-pass membrane protein</topology>
    </subcellularLocation>
</comment>
<evidence type="ECO:0000313" key="10">
    <source>
        <dbReference type="Proteomes" id="UP000778578"/>
    </source>
</evidence>
<keyword evidence="7 8" id="KW-0472">Membrane</keyword>
<dbReference type="PANTHER" id="PTHR30269:SF0">
    <property type="entry name" value="MEMBRANE TRANSPORTER PROTEIN YFCA-RELATED"/>
    <property type="match status" value="1"/>
</dbReference>
<protein>
    <recommendedName>
        <fullName evidence="8">Probable membrane transporter protein</fullName>
    </recommendedName>
</protein>
<dbReference type="Proteomes" id="UP000778578">
    <property type="component" value="Unassembled WGS sequence"/>
</dbReference>
<sequence length="255" mass="25447">MSPAEAVAVLAAGMGAGTINTIVGSGTLITFPVLLAVGLPPVTANVSNALGLVPGSVTGAIGYRKELAGQRHRLLRLGVVCLIGGVAGAVLLVTLPSKAFDAIVPVLIGAALVLVVLQPRLARILQARRDADGGGAPTDGGPLLLAGMLIASAYGGYFGAAQGVIYLSLMGLLLDESLQRVNGLKNVLAAIVNGVAALVFIFVAHMDWAAVALVAAGATIGGVIGARVGRRLPPSALRALIVVVGVVAIVQLALK</sequence>
<feature type="transmembrane region" description="Helical" evidence="8">
    <location>
        <begin position="187"/>
        <end position="204"/>
    </location>
</feature>
<accession>A0ABS7QB65</accession>
<keyword evidence="6 8" id="KW-1133">Transmembrane helix</keyword>
<keyword evidence="10" id="KW-1185">Reference proteome</keyword>
<evidence type="ECO:0000256" key="3">
    <source>
        <dbReference type="ARBA" id="ARBA00022448"/>
    </source>
</evidence>
<evidence type="ECO:0000256" key="4">
    <source>
        <dbReference type="ARBA" id="ARBA00022475"/>
    </source>
</evidence>
<feature type="transmembrane region" description="Helical" evidence="8">
    <location>
        <begin position="102"/>
        <end position="122"/>
    </location>
</feature>
<evidence type="ECO:0000256" key="5">
    <source>
        <dbReference type="ARBA" id="ARBA00022692"/>
    </source>
</evidence>
<dbReference type="RefSeq" id="WP_222965358.1">
    <property type="nucleotide sequence ID" value="NZ_JAINZZ010000030.1"/>
</dbReference>
<evidence type="ECO:0000313" key="9">
    <source>
        <dbReference type="EMBL" id="MBY8880391.1"/>
    </source>
</evidence>
<evidence type="ECO:0000256" key="1">
    <source>
        <dbReference type="ARBA" id="ARBA00004651"/>
    </source>
</evidence>
<dbReference type="EMBL" id="JAINZZ010000030">
    <property type="protein sequence ID" value="MBY8880391.1"/>
    <property type="molecule type" value="Genomic_DNA"/>
</dbReference>
<dbReference type="InterPro" id="IPR002781">
    <property type="entry name" value="TM_pro_TauE-like"/>
</dbReference>
<feature type="transmembrane region" description="Helical" evidence="8">
    <location>
        <begin position="74"/>
        <end position="96"/>
    </location>
</feature>
<dbReference type="Pfam" id="PF01925">
    <property type="entry name" value="TauE"/>
    <property type="match status" value="1"/>
</dbReference>
<proteinExistence type="inferred from homology"/>
<dbReference type="PANTHER" id="PTHR30269">
    <property type="entry name" value="TRANSMEMBRANE PROTEIN YFCA"/>
    <property type="match status" value="1"/>
</dbReference>
<comment type="similarity">
    <text evidence="2 8">Belongs to the 4-toluene sulfonate uptake permease (TSUP) (TC 2.A.102) family.</text>
</comment>
<name>A0ABS7QB65_9ACTN</name>
<keyword evidence="3" id="KW-0813">Transport</keyword>
<feature type="transmembrane region" description="Helical" evidence="8">
    <location>
        <begin position="211"/>
        <end position="229"/>
    </location>
</feature>
<keyword evidence="5 8" id="KW-0812">Transmembrane</keyword>
<evidence type="ECO:0000256" key="7">
    <source>
        <dbReference type="ARBA" id="ARBA00023136"/>
    </source>
</evidence>
<evidence type="ECO:0000256" key="8">
    <source>
        <dbReference type="RuleBase" id="RU363041"/>
    </source>
</evidence>